<proteinExistence type="predicted"/>
<evidence type="ECO:0000259" key="2">
    <source>
        <dbReference type="Pfam" id="PF18120"/>
    </source>
</evidence>
<keyword evidence="3" id="KW-0378">Hydrolase</keyword>
<dbReference type="InterPro" id="IPR017853">
    <property type="entry name" value="GH"/>
</dbReference>
<dbReference type="GO" id="GO:0016787">
    <property type="term" value="F:hydrolase activity"/>
    <property type="evidence" value="ECO:0007669"/>
    <property type="project" value="UniProtKB-KW"/>
</dbReference>
<comment type="caution">
    <text evidence="3">The sequence shown here is derived from an EMBL/GenBank/DDBJ whole genome shotgun (WGS) entry which is preliminary data.</text>
</comment>
<feature type="domain" description="DUF5597" evidence="2">
    <location>
        <begin position="377"/>
        <end position="498"/>
    </location>
</feature>
<evidence type="ECO:0000313" key="4">
    <source>
        <dbReference type="Proteomes" id="UP000033640"/>
    </source>
</evidence>
<reference evidence="3 4" key="1">
    <citation type="submission" date="2015-02" db="EMBL/GenBank/DDBJ databases">
        <title>Draft genome sequences of ten Microbacterium spp. with emphasis on heavy metal contaminated environments.</title>
        <authorList>
            <person name="Corretto E."/>
        </authorList>
    </citation>
    <scope>NUCLEOTIDE SEQUENCE [LARGE SCALE GENOMIC DNA]</scope>
    <source>
        <strain evidence="3 4">BEL4b</strain>
    </source>
</reference>
<sequence length="532" mass="56812">MPSTTDLWTGPYLSVDGRPFVVIGAEVHNSSSSTERAITASFDTVALLGANTVLAPVAWDLFEPVEGSYDTRLVDAMIEGARSRGLRLIPLWFGSWKNAASTYVPAWVKRDAERFPRSLLSTGHHAEHLTPFGSTSREADARAFAALMQHIAAVDADRTVIAVQVENEIGLLGDTRDRSNNAERLFNDRVPAAVIHAVAGDVDAPLHAEWVAHGSLREGTWAEVFPAGDRVDEAFMAAGFAAYTQVVAAAGRAELNVPLFVNAWLDRDSVLDGPVALAGGKRPGQYPSGGPVLPVAAIWEELAPDIDFLAPDIYVDDITEVLAGFKARRGRLLIPELRGDSPGIPQMFEAIGNHAALGVSPFGVDSYTPTDPEFAPLADAFHLLRAAAAVVAANPDAQMRAIILNEENPGAEIVLGDVTVTLHTKDEWGYVTPVYPGYAIVIEDGPDGVYLLGRGFWITLSGTDGRTASFLSATAFELEGDELVPTLHLNGDETASGSLIPYPFPGSGLVPGRAIPTRIPETGITRFSTYAI</sequence>
<gene>
    <name evidence="3" type="ORF">RS83_02282</name>
</gene>
<accession>A0A0F0LB73</accession>
<protein>
    <submittedName>
        <fullName evidence="3">Glycosyl hydrolases family 35</fullName>
    </submittedName>
</protein>
<dbReference type="SUPFAM" id="SSF51445">
    <property type="entry name" value="(Trans)glycosidases"/>
    <property type="match status" value="1"/>
</dbReference>
<feature type="domain" description="Glycoside hydrolase 35 catalytic" evidence="1">
    <location>
        <begin position="13"/>
        <end position="196"/>
    </location>
</feature>
<dbReference type="EMBL" id="JYIW01000025">
    <property type="protein sequence ID" value="KJL28801.1"/>
    <property type="molecule type" value="Genomic_DNA"/>
</dbReference>
<name>A0A0F0LB73_9MICO</name>
<dbReference type="Gene3D" id="2.60.220.20">
    <property type="entry name" value="putative beta-Galactosidase from caulobacter crescentus"/>
    <property type="match status" value="1"/>
</dbReference>
<dbReference type="Gene3D" id="3.20.20.80">
    <property type="entry name" value="Glycosidases"/>
    <property type="match status" value="1"/>
</dbReference>
<dbReference type="PATRIC" id="fig|82380.11.peg.2317"/>
<evidence type="ECO:0000259" key="1">
    <source>
        <dbReference type="Pfam" id="PF01301"/>
    </source>
</evidence>
<dbReference type="Pfam" id="PF01301">
    <property type="entry name" value="Glyco_hydro_35"/>
    <property type="match status" value="1"/>
</dbReference>
<organism evidence="3 4">
    <name type="scientific">Microbacterium oxydans</name>
    <dbReference type="NCBI Taxonomy" id="82380"/>
    <lineage>
        <taxon>Bacteria</taxon>
        <taxon>Bacillati</taxon>
        <taxon>Actinomycetota</taxon>
        <taxon>Actinomycetes</taxon>
        <taxon>Micrococcales</taxon>
        <taxon>Microbacteriaceae</taxon>
        <taxon>Microbacterium</taxon>
    </lineage>
</organism>
<dbReference type="InterPro" id="IPR040719">
    <property type="entry name" value="DUF5597"/>
</dbReference>
<dbReference type="Pfam" id="PF18120">
    <property type="entry name" value="DUF5597"/>
    <property type="match status" value="1"/>
</dbReference>
<evidence type="ECO:0000313" key="3">
    <source>
        <dbReference type="EMBL" id="KJL28801.1"/>
    </source>
</evidence>
<dbReference type="Proteomes" id="UP000033640">
    <property type="component" value="Unassembled WGS sequence"/>
</dbReference>
<dbReference type="AlphaFoldDB" id="A0A0F0LB73"/>
<dbReference type="InterPro" id="IPR031330">
    <property type="entry name" value="Gly_Hdrlase_35_cat"/>
</dbReference>